<feature type="transmembrane region" description="Helical" evidence="2">
    <location>
        <begin position="47"/>
        <end position="66"/>
    </location>
</feature>
<sequence>MDKDHSIKSVESKGASISHSSGGKIAYPKHVWSPAGGWYAQPANWKANTAVMGVVVFGITAIAWNISAEREVRPRMPEKGRFFPSRYWSKQIIEHERAEAAKEAAAKGQQ</sequence>
<name>A0A8H3FXJ5_9LECA</name>
<keyword evidence="2" id="KW-0472">Membrane</keyword>
<dbReference type="AlphaFoldDB" id="A0A8H3FXJ5"/>
<dbReference type="OrthoDB" id="2100988at2759"/>
<dbReference type="Proteomes" id="UP000664203">
    <property type="component" value="Unassembled WGS sequence"/>
</dbReference>
<evidence type="ECO:0000256" key="1">
    <source>
        <dbReference type="SAM" id="MobiDB-lite"/>
    </source>
</evidence>
<comment type="caution">
    <text evidence="3">The sequence shown here is derived from an EMBL/GenBank/DDBJ whole genome shotgun (WGS) entry which is preliminary data.</text>
</comment>
<evidence type="ECO:0000313" key="4">
    <source>
        <dbReference type="Proteomes" id="UP000664203"/>
    </source>
</evidence>
<keyword evidence="2" id="KW-0812">Transmembrane</keyword>
<protein>
    <submittedName>
        <fullName evidence="3">Uncharacterized protein</fullName>
    </submittedName>
</protein>
<keyword evidence="4" id="KW-1185">Reference proteome</keyword>
<keyword evidence="2" id="KW-1133">Transmembrane helix</keyword>
<gene>
    <name evidence="3" type="ORF">ALECFALPRED_004339</name>
</gene>
<reference evidence="3" key="1">
    <citation type="submission" date="2021-03" db="EMBL/GenBank/DDBJ databases">
        <authorList>
            <person name="Tagirdzhanova G."/>
        </authorList>
    </citation>
    <scope>NUCLEOTIDE SEQUENCE</scope>
</reference>
<feature type="region of interest" description="Disordered" evidence="1">
    <location>
        <begin position="1"/>
        <end position="25"/>
    </location>
</feature>
<evidence type="ECO:0000313" key="3">
    <source>
        <dbReference type="EMBL" id="CAF9929503.1"/>
    </source>
</evidence>
<proteinExistence type="predicted"/>
<accession>A0A8H3FXJ5</accession>
<organism evidence="3 4">
    <name type="scientific">Alectoria fallacina</name>
    <dbReference type="NCBI Taxonomy" id="1903189"/>
    <lineage>
        <taxon>Eukaryota</taxon>
        <taxon>Fungi</taxon>
        <taxon>Dikarya</taxon>
        <taxon>Ascomycota</taxon>
        <taxon>Pezizomycotina</taxon>
        <taxon>Lecanoromycetes</taxon>
        <taxon>OSLEUM clade</taxon>
        <taxon>Lecanoromycetidae</taxon>
        <taxon>Lecanorales</taxon>
        <taxon>Lecanorineae</taxon>
        <taxon>Parmeliaceae</taxon>
        <taxon>Alectoria</taxon>
    </lineage>
</organism>
<dbReference type="PANTHER" id="PTHR34286:SF1">
    <property type="entry name" value="TRANSMEMBRANE PROTEIN"/>
    <property type="match status" value="1"/>
</dbReference>
<dbReference type="EMBL" id="CAJPDR010000269">
    <property type="protein sequence ID" value="CAF9929503.1"/>
    <property type="molecule type" value="Genomic_DNA"/>
</dbReference>
<feature type="compositionally biased region" description="Basic and acidic residues" evidence="1">
    <location>
        <begin position="1"/>
        <end position="11"/>
    </location>
</feature>
<dbReference type="PANTHER" id="PTHR34286">
    <property type="entry name" value="TRANSMEMBRANE PROTEIN"/>
    <property type="match status" value="1"/>
</dbReference>
<evidence type="ECO:0000256" key="2">
    <source>
        <dbReference type="SAM" id="Phobius"/>
    </source>
</evidence>